<dbReference type="AlphaFoldDB" id="A0A318JZ63"/>
<keyword evidence="3" id="KW-1185">Reference proteome</keyword>
<name>A0A318JZ63_9NOCA</name>
<evidence type="ECO:0000313" key="3">
    <source>
        <dbReference type="Proteomes" id="UP000247569"/>
    </source>
</evidence>
<comment type="caution">
    <text evidence="2">The sequence shown here is derived from an EMBL/GenBank/DDBJ whole genome shotgun (WGS) entry which is preliminary data.</text>
</comment>
<keyword evidence="2" id="KW-0328">Glycosyltransferase</keyword>
<dbReference type="OrthoDB" id="9810066at2"/>
<dbReference type="InterPro" id="IPR029057">
    <property type="entry name" value="PRTase-like"/>
</dbReference>
<dbReference type="RefSeq" id="WP_040732600.1">
    <property type="nucleotide sequence ID" value="NZ_QJKF01000011.1"/>
</dbReference>
<dbReference type="SUPFAM" id="SSF53271">
    <property type="entry name" value="PRTase-like"/>
    <property type="match status" value="1"/>
</dbReference>
<proteinExistence type="predicted"/>
<reference evidence="2 3" key="1">
    <citation type="submission" date="2018-05" db="EMBL/GenBank/DDBJ databases">
        <title>Genomic Encyclopedia of Type Strains, Phase IV (KMG-IV): sequencing the most valuable type-strain genomes for metagenomic binning, comparative biology and taxonomic classification.</title>
        <authorList>
            <person name="Goeker M."/>
        </authorList>
    </citation>
    <scope>NUCLEOTIDE SEQUENCE [LARGE SCALE GENOMIC DNA]</scope>
    <source>
        <strain evidence="2 3">DSM 44704</strain>
    </source>
</reference>
<dbReference type="Gene3D" id="3.40.50.2020">
    <property type="match status" value="1"/>
</dbReference>
<dbReference type="CDD" id="cd06223">
    <property type="entry name" value="PRTases_typeI"/>
    <property type="match status" value="1"/>
</dbReference>
<evidence type="ECO:0000259" key="1">
    <source>
        <dbReference type="Pfam" id="PF00156"/>
    </source>
</evidence>
<protein>
    <submittedName>
        <fullName evidence="2">Putative phosphoribosyltransferase</fullName>
    </submittedName>
</protein>
<organism evidence="2 3">
    <name type="scientific">Nocardia tenerifensis</name>
    <dbReference type="NCBI Taxonomy" id="228006"/>
    <lineage>
        <taxon>Bacteria</taxon>
        <taxon>Bacillati</taxon>
        <taxon>Actinomycetota</taxon>
        <taxon>Actinomycetes</taxon>
        <taxon>Mycobacteriales</taxon>
        <taxon>Nocardiaceae</taxon>
        <taxon>Nocardia</taxon>
    </lineage>
</organism>
<dbReference type="EMBL" id="QJKF01000011">
    <property type="protein sequence ID" value="PXX59660.1"/>
    <property type="molecule type" value="Genomic_DNA"/>
</dbReference>
<dbReference type="Gene3D" id="3.30.1310.20">
    <property type="entry name" value="PRTase-like"/>
    <property type="match status" value="1"/>
</dbReference>
<sequence length="222" mass="23985">MVFLDRCDAGRQLTQHLRALSGPEVVVLGLPRGGMPVAYEVATALGVPLDVVVIGKLTVPDRPWLVFGAVGEGAERVIDNEMVTRAAVSEPERLAVTREQQHQLRHRVARYRRDHARLPLAGATAMIVDDALATGASAYAACVNARMRGADRVVFAVPVGGTRPLRALSRVADHVICLQSRQLFGSIGPWYVDFTPVTDLEVCVLLDRAAENLPAPSRLPLA</sequence>
<accession>A0A318JZ63</accession>
<dbReference type="GO" id="GO:0016757">
    <property type="term" value="F:glycosyltransferase activity"/>
    <property type="evidence" value="ECO:0007669"/>
    <property type="project" value="UniProtKB-KW"/>
</dbReference>
<dbReference type="InterPro" id="IPR000836">
    <property type="entry name" value="PRTase_dom"/>
</dbReference>
<gene>
    <name evidence="2" type="ORF">DFR70_11142</name>
</gene>
<keyword evidence="2" id="KW-0808">Transferase</keyword>
<evidence type="ECO:0000313" key="2">
    <source>
        <dbReference type="EMBL" id="PXX59660.1"/>
    </source>
</evidence>
<dbReference type="Pfam" id="PF00156">
    <property type="entry name" value="Pribosyltran"/>
    <property type="match status" value="1"/>
</dbReference>
<dbReference type="Proteomes" id="UP000247569">
    <property type="component" value="Unassembled WGS sequence"/>
</dbReference>
<feature type="domain" description="Phosphoribosyltransferase" evidence="1">
    <location>
        <begin position="13"/>
        <end position="163"/>
    </location>
</feature>